<feature type="compositionally biased region" description="Polar residues" evidence="4">
    <location>
        <begin position="765"/>
        <end position="774"/>
    </location>
</feature>
<dbReference type="EMBL" id="JBJUIK010000014">
    <property type="protein sequence ID" value="KAL3505374.1"/>
    <property type="molecule type" value="Genomic_DNA"/>
</dbReference>
<evidence type="ECO:0000256" key="4">
    <source>
        <dbReference type="SAM" id="MobiDB-lite"/>
    </source>
</evidence>
<dbReference type="Pfam" id="PF00612">
    <property type="entry name" value="IQ"/>
    <property type="match status" value="2"/>
</dbReference>
<evidence type="ECO:0000256" key="3">
    <source>
        <dbReference type="ARBA" id="ARBA00024378"/>
    </source>
</evidence>
<comment type="caution">
    <text evidence="6">The sequence shown here is derived from an EMBL/GenBank/DDBJ whole genome shotgun (WGS) entry which is preliminary data.</text>
</comment>
<feature type="region of interest" description="Disordered" evidence="4">
    <location>
        <begin position="225"/>
        <end position="244"/>
    </location>
</feature>
<feature type="compositionally biased region" description="Polar residues" evidence="4">
    <location>
        <begin position="704"/>
        <end position="713"/>
    </location>
</feature>
<dbReference type="PANTHER" id="PTHR32295:SF154">
    <property type="entry name" value="PROTEIN IQ-DOMAIN 32"/>
    <property type="match status" value="1"/>
</dbReference>
<dbReference type="PROSITE" id="PS50096">
    <property type="entry name" value="IQ"/>
    <property type="match status" value="1"/>
</dbReference>
<feature type="compositionally biased region" description="Polar residues" evidence="4">
    <location>
        <begin position="640"/>
        <end position="652"/>
    </location>
</feature>
<feature type="region of interest" description="Disordered" evidence="4">
    <location>
        <begin position="622"/>
        <end position="826"/>
    </location>
</feature>
<feature type="compositionally biased region" description="Polar residues" evidence="4">
    <location>
        <begin position="662"/>
        <end position="673"/>
    </location>
</feature>
<dbReference type="SMART" id="SM00015">
    <property type="entry name" value="IQ"/>
    <property type="match status" value="2"/>
</dbReference>
<dbReference type="Proteomes" id="UP001630127">
    <property type="component" value="Unassembled WGS sequence"/>
</dbReference>
<keyword evidence="1" id="KW-0112">Calmodulin-binding</keyword>
<feature type="compositionally biased region" description="Basic residues" evidence="4">
    <location>
        <begin position="675"/>
        <end position="691"/>
    </location>
</feature>
<dbReference type="InterPro" id="IPR025064">
    <property type="entry name" value="DUF4005"/>
</dbReference>
<dbReference type="GO" id="GO:0005516">
    <property type="term" value="F:calmodulin binding"/>
    <property type="evidence" value="ECO:0007669"/>
    <property type="project" value="UniProtKB-KW"/>
</dbReference>
<evidence type="ECO:0000313" key="6">
    <source>
        <dbReference type="EMBL" id="KAL3505374.1"/>
    </source>
</evidence>
<comment type="similarity">
    <text evidence="2">Belongs to the IQD family.</text>
</comment>
<sequence length="826" mass="89876">MVRSSTASCFKLITCGGDNNDSVDRDDLGAPESKGSSDRSRWSFRKRSARHRVLSNSVTSEMPSGIKASPDSATVSFQTQASSTIPEKNSVVQWAEEKNQVQVPLDSKLSETIAAAEEKNPVQVHVDSKLLETIAADEDDNRAGSVPDEAVVIIIQSAIRRFLAQRILLKHKSIIKLQAAVRGHIVRRHAVGSLRCVQALVKMQMLVRERRARLLTKGSGIVNKLDEKNGNDNRGSHMGKENRETKPYSYTSIEKLLSNAFARQLLESTPKTKTINIKCDPSKSDSAWKWLERWMSVLSVESGQPQKFGLAAEQHDRENIEESDCKLETVISSPENCQSRDIKSSIEALPVPSEADENVITYDADSYDFQECRPTLSSLSNSLEQTHPRSIAEANSINSTLDSLPGHSTESDLVSKIEPDSFPDHSEMEHGQHIDILEAPGSKVSETNGTKSSIGSRKACNPAFVAAQSKFEELSSAANLGKSVGSSNQDASIDSSLDAVLPVINHAFGTTEICHAESSFSKPSAVQVGGSECETELSISSTLDSPDRSEVGVVDFEKETESIEDSIHNSKNLNVEVDEKVESIFLERELSNSNSSQPEVHGSSTAANSEHLGSMVAVDSFEAEQKPDSTPTDVHVELVSETSHPVSKSSPEASPRSHVTIPESQGTPSSQVSVKPKKIRSGKHRSNHKRGSVPTGKESHLETNQDNGASSSEHTSKEHKTGKRRNSFGSARPDHGDQEPRDSSSSNSLPSYMQATESARAKALANSSPRSSPDVQDKDFHIKKRQSIPGTNTGQGSPRVQQSMAQAQQGAKGNGTHSPQERKWRR</sequence>
<evidence type="ECO:0000313" key="7">
    <source>
        <dbReference type="Proteomes" id="UP001630127"/>
    </source>
</evidence>
<name>A0ABD2YH75_9GENT</name>
<feature type="compositionally biased region" description="Basic and acidic residues" evidence="4">
    <location>
        <begin position="732"/>
        <end position="742"/>
    </location>
</feature>
<feature type="region of interest" description="Disordered" evidence="4">
    <location>
        <begin position="20"/>
        <end position="44"/>
    </location>
</feature>
<dbReference type="AlphaFoldDB" id="A0ABD2YH75"/>
<protein>
    <recommendedName>
        <fullName evidence="5">DUF4005 domain-containing protein</fullName>
    </recommendedName>
</protein>
<dbReference type="Pfam" id="PF13178">
    <property type="entry name" value="DUF4005"/>
    <property type="match status" value="1"/>
</dbReference>
<gene>
    <name evidence="6" type="ORF">ACH5RR_035215</name>
</gene>
<evidence type="ECO:0000256" key="1">
    <source>
        <dbReference type="ARBA" id="ARBA00022860"/>
    </source>
</evidence>
<feature type="compositionally biased region" description="Polar residues" evidence="4">
    <location>
        <begin position="788"/>
        <end position="818"/>
    </location>
</feature>
<evidence type="ECO:0000259" key="5">
    <source>
        <dbReference type="Pfam" id="PF13178"/>
    </source>
</evidence>
<proteinExistence type="inferred from homology"/>
<feature type="domain" description="DUF4005" evidence="5">
    <location>
        <begin position="743"/>
        <end position="808"/>
    </location>
</feature>
<dbReference type="InterPro" id="IPR000048">
    <property type="entry name" value="IQ_motif_EF-hand-BS"/>
</dbReference>
<evidence type="ECO:0000256" key="2">
    <source>
        <dbReference type="ARBA" id="ARBA00024341"/>
    </source>
</evidence>
<organism evidence="6 7">
    <name type="scientific">Cinchona calisaya</name>
    <dbReference type="NCBI Taxonomy" id="153742"/>
    <lineage>
        <taxon>Eukaryota</taxon>
        <taxon>Viridiplantae</taxon>
        <taxon>Streptophyta</taxon>
        <taxon>Embryophyta</taxon>
        <taxon>Tracheophyta</taxon>
        <taxon>Spermatophyta</taxon>
        <taxon>Magnoliopsida</taxon>
        <taxon>eudicotyledons</taxon>
        <taxon>Gunneridae</taxon>
        <taxon>Pentapetalae</taxon>
        <taxon>asterids</taxon>
        <taxon>lamiids</taxon>
        <taxon>Gentianales</taxon>
        <taxon>Rubiaceae</taxon>
        <taxon>Cinchonoideae</taxon>
        <taxon>Cinchoneae</taxon>
        <taxon>Cinchona</taxon>
    </lineage>
</organism>
<reference evidence="6 7" key="1">
    <citation type="submission" date="2024-11" db="EMBL/GenBank/DDBJ databases">
        <title>A near-complete genome assembly of Cinchona calisaya.</title>
        <authorList>
            <person name="Lian D.C."/>
            <person name="Zhao X.W."/>
            <person name="Wei L."/>
        </authorList>
    </citation>
    <scope>NUCLEOTIDE SEQUENCE [LARGE SCALE GENOMIC DNA]</scope>
    <source>
        <tissue evidence="6">Nenye</tissue>
    </source>
</reference>
<dbReference type="Gene3D" id="1.20.5.190">
    <property type="match status" value="1"/>
</dbReference>
<comment type="subunit">
    <text evidence="3">Binds to multiple calmodulin (CaM) in the presence of Ca(2+) and CaM-like proteins.</text>
</comment>
<accession>A0ABD2YH75</accession>
<keyword evidence="7" id="KW-1185">Reference proteome</keyword>
<dbReference type="PANTHER" id="PTHR32295">
    <property type="entry name" value="IQ-DOMAIN 5-RELATED"/>
    <property type="match status" value="1"/>
</dbReference>